<dbReference type="EMBL" id="CAJRAY010000019">
    <property type="protein sequence ID" value="CAG5080838.1"/>
    <property type="molecule type" value="Genomic_DNA"/>
</dbReference>
<name>A0ABN7RUN5_THEXY</name>
<keyword evidence="1" id="KW-1133">Transmembrane helix</keyword>
<evidence type="ECO:0000313" key="3">
    <source>
        <dbReference type="Proteomes" id="UP000681526"/>
    </source>
</evidence>
<gene>
    <name evidence="2" type="primary">txxe 356</name>
    <name evidence="2" type="ORF">TXXE_04600</name>
</gene>
<comment type="caution">
    <text evidence="2">The sequence shown here is derived from an EMBL/GenBank/DDBJ whole genome shotgun (WGS) entry which is preliminary data.</text>
</comment>
<feature type="transmembrane region" description="Helical" evidence="1">
    <location>
        <begin position="6"/>
        <end position="29"/>
    </location>
</feature>
<proteinExistence type="predicted"/>
<sequence>MEDTQLMTLITTSISNFGFPIVLTCYLLIRFEKKIEMFNDRILELLHVIKEEMRKN</sequence>
<dbReference type="InterPro" id="IPR024419">
    <property type="entry name" value="YvrJ"/>
</dbReference>
<evidence type="ECO:0008006" key="4">
    <source>
        <dbReference type="Google" id="ProtNLM"/>
    </source>
</evidence>
<protein>
    <recommendedName>
        <fullName evidence="4">YvrJ family protein</fullName>
    </recommendedName>
</protein>
<accession>A0ABN7RUN5</accession>
<organism evidence="2 3">
    <name type="scientific">Thermobacillus xylanilyticus</name>
    <dbReference type="NCBI Taxonomy" id="76633"/>
    <lineage>
        <taxon>Bacteria</taxon>
        <taxon>Bacillati</taxon>
        <taxon>Bacillota</taxon>
        <taxon>Bacilli</taxon>
        <taxon>Bacillales</taxon>
        <taxon>Paenibacillaceae</taxon>
        <taxon>Thermobacillus</taxon>
    </lineage>
</organism>
<dbReference type="Proteomes" id="UP000681526">
    <property type="component" value="Unassembled WGS sequence"/>
</dbReference>
<dbReference type="Pfam" id="PF12841">
    <property type="entry name" value="YvrJ"/>
    <property type="match status" value="1"/>
</dbReference>
<keyword evidence="1" id="KW-0812">Transmembrane</keyword>
<evidence type="ECO:0000313" key="2">
    <source>
        <dbReference type="EMBL" id="CAG5080838.1"/>
    </source>
</evidence>
<reference evidence="2 3" key="1">
    <citation type="submission" date="2021-04" db="EMBL/GenBank/DDBJ databases">
        <authorList>
            <person name="Rakotoarivonina H."/>
        </authorList>
    </citation>
    <scope>NUCLEOTIDE SEQUENCE [LARGE SCALE GENOMIC DNA]</scope>
    <source>
        <strain evidence="2 3">XE</strain>
    </source>
</reference>
<keyword evidence="1" id="KW-0472">Membrane</keyword>
<keyword evidence="3" id="KW-1185">Reference proteome</keyword>
<evidence type="ECO:0000256" key="1">
    <source>
        <dbReference type="SAM" id="Phobius"/>
    </source>
</evidence>